<dbReference type="Proteomes" id="UP000003711">
    <property type="component" value="Unassembled WGS sequence"/>
</dbReference>
<dbReference type="GO" id="GO:0016747">
    <property type="term" value="F:acyltransferase activity, transferring groups other than amino-acyl groups"/>
    <property type="evidence" value="ECO:0007669"/>
    <property type="project" value="InterPro"/>
</dbReference>
<evidence type="ECO:0000256" key="1">
    <source>
        <dbReference type="SAM" id="Phobius"/>
    </source>
</evidence>
<keyword evidence="1" id="KW-1133">Transmembrane helix</keyword>
<proteinExistence type="predicted"/>
<gene>
    <name evidence="3" type="ORF">BACCELL_05623</name>
</gene>
<organism evidence="3 4">
    <name type="scientific">Bacteroides cellulosilyticus DSM 14838</name>
    <dbReference type="NCBI Taxonomy" id="537012"/>
    <lineage>
        <taxon>Bacteria</taxon>
        <taxon>Pseudomonadati</taxon>
        <taxon>Bacteroidota</taxon>
        <taxon>Bacteroidia</taxon>
        <taxon>Bacteroidales</taxon>
        <taxon>Bacteroidaceae</taxon>
        <taxon>Bacteroides</taxon>
    </lineage>
</organism>
<accession>E2NMS8</accession>
<protein>
    <recommendedName>
        <fullName evidence="2">Acyltransferase 3 domain-containing protein</fullName>
    </recommendedName>
</protein>
<name>E2NMS8_9BACE</name>
<evidence type="ECO:0000313" key="3">
    <source>
        <dbReference type="EMBL" id="EEF86781.1"/>
    </source>
</evidence>
<dbReference type="RefSeq" id="WP_007214954.1">
    <property type="nucleotide sequence ID" value="NZ_EQ973495.1"/>
</dbReference>
<dbReference type="EMBL" id="ACCH01000461">
    <property type="protein sequence ID" value="EEF86781.1"/>
    <property type="molecule type" value="Genomic_DNA"/>
</dbReference>
<sequence length="226" mass="25784">MVPANYWHYGGGSNVTFWYISAAFAFYLLSVPLFPILKKYPRTITSLILLIDISLFYLGIIWCQDTLGRIHLFLARIPIYFSGLYVGSKITDIRFNTFTICLISLLTYLILGIGSMVLGGRVITSYGLNFVLLYFIAPGVIIALASLFRWMEQRKIGTYLSRSLRYIGKHSLELYLTHITLIDLMFRYNTKISFLFFFVASVATAVALKKLASFFLILIKLFSNAL</sequence>
<feature type="transmembrane region" description="Helical" evidence="1">
    <location>
        <begin position="68"/>
        <end position="86"/>
    </location>
</feature>
<evidence type="ECO:0000259" key="2">
    <source>
        <dbReference type="Pfam" id="PF01757"/>
    </source>
</evidence>
<feature type="transmembrane region" description="Helical" evidence="1">
    <location>
        <begin position="98"/>
        <end position="118"/>
    </location>
</feature>
<dbReference type="Pfam" id="PF01757">
    <property type="entry name" value="Acyl_transf_3"/>
    <property type="match status" value="1"/>
</dbReference>
<feature type="domain" description="Acyltransferase 3" evidence="2">
    <location>
        <begin position="5"/>
        <end position="205"/>
    </location>
</feature>
<feature type="transmembrane region" description="Helical" evidence="1">
    <location>
        <begin position="194"/>
        <end position="219"/>
    </location>
</feature>
<feature type="transmembrane region" description="Helical" evidence="1">
    <location>
        <begin position="44"/>
        <end position="62"/>
    </location>
</feature>
<reference evidence="3 4" key="1">
    <citation type="submission" date="2008-12" db="EMBL/GenBank/DDBJ databases">
        <authorList>
            <person name="Fulton L."/>
            <person name="Clifton S."/>
            <person name="Fulton B."/>
            <person name="Xu J."/>
            <person name="Minx P."/>
            <person name="Pepin K.H."/>
            <person name="Johnson M."/>
            <person name="Bhonagiri V."/>
            <person name="Nash W.E."/>
            <person name="Mardis E.R."/>
            <person name="Wilson R.K."/>
        </authorList>
    </citation>
    <scope>NUCLEOTIDE SEQUENCE [LARGE SCALE GENOMIC DNA]</scope>
    <source>
        <strain evidence="3 4">DSM 14838</strain>
    </source>
</reference>
<dbReference type="InterPro" id="IPR002656">
    <property type="entry name" value="Acyl_transf_3_dom"/>
</dbReference>
<reference evidence="3 4" key="2">
    <citation type="submission" date="2009-01" db="EMBL/GenBank/DDBJ databases">
        <title>Draft genome sequence of Bacteroides cellulosilyticus (DSM 14838).</title>
        <authorList>
            <person name="Sudarsanam P."/>
            <person name="Ley R."/>
            <person name="Guruge J."/>
            <person name="Turnbaugh P.J."/>
            <person name="Mahowald M."/>
            <person name="Liep D."/>
            <person name="Gordon J."/>
        </authorList>
    </citation>
    <scope>NUCLEOTIDE SEQUENCE [LARGE SCALE GENOMIC DNA]</scope>
    <source>
        <strain evidence="3 4">DSM 14838</strain>
    </source>
</reference>
<keyword evidence="1" id="KW-0812">Transmembrane</keyword>
<dbReference type="AlphaFoldDB" id="E2NMS8"/>
<feature type="transmembrane region" description="Helical" evidence="1">
    <location>
        <begin position="16"/>
        <end position="37"/>
    </location>
</feature>
<evidence type="ECO:0000313" key="4">
    <source>
        <dbReference type="Proteomes" id="UP000003711"/>
    </source>
</evidence>
<feature type="transmembrane region" description="Helical" evidence="1">
    <location>
        <begin position="130"/>
        <end position="151"/>
    </location>
</feature>
<dbReference type="HOGENOM" id="CLU_1222746_0_0_10"/>
<comment type="caution">
    <text evidence="3">The sequence shown here is derived from an EMBL/GenBank/DDBJ whole genome shotgun (WGS) entry which is preliminary data.</text>
</comment>
<keyword evidence="1" id="KW-0472">Membrane</keyword>